<evidence type="ECO:0000256" key="3">
    <source>
        <dbReference type="ARBA" id="ARBA00022989"/>
    </source>
</evidence>
<dbReference type="InterPro" id="IPR000276">
    <property type="entry name" value="GPCR_Rhodpsn"/>
</dbReference>
<evidence type="ECO:0000256" key="6">
    <source>
        <dbReference type="ARBA" id="ARBA00023170"/>
    </source>
</evidence>
<proteinExistence type="evidence at transcript level"/>
<dbReference type="GO" id="GO:0016020">
    <property type="term" value="C:membrane"/>
    <property type="evidence" value="ECO:0007669"/>
    <property type="project" value="UniProtKB-SubCell"/>
</dbReference>
<feature type="transmembrane region" description="Helical" evidence="8">
    <location>
        <begin position="112"/>
        <end position="133"/>
    </location>
</feature>
<dbReference type="InterPro" id="IPR050125">
    <property type="entry name" value="GPCR_opsins"/>
</dbReference>
<keyword evidence="2 8" id="KW-0812">Transmembrane</keyword>
<dbReference type="PRINTS" id="PR00237">
    <property type="entry name" value="GPCRRHODOPSN"/>
</dbReference>
<name>A0A2Z4C1S9_BRALA</name>
<accession>A0A2Z4C1S9</accession>
<feature type="transmembrane region" description="Helical" evidence="8">
    <location>
        <begin position="250"/>
        <end position="267"/>
    </location>
</feature>
<feature type="transmembrane region" description="Helical" evidence="8">
    <location>
        <begin position="154"/>
        <end position="174"/>
    </location>
</feature>
<protein>
    <submittedName>
        <fullName evidence="10">Amphiop6</fullName>
    </submittedName>
</protein>
<feature type="transmembrane region" description="Helical" evidence="8">
    <location>
        <begin position="39"/>
        <end position="63"/>
    </location>
</feature>
<evidence type="ECO:0000256" key="8">
    <source>
        <dbReference type="SAM" id="Phobius"/>
    </source>
</evidence>
<evidence type="ECO:0000256" key="2">
    <source>
        <dbReference type="ARBA" id="ARBA00022692"/>
    </source>
</evidence>
<keyword evidence="6" id="KW-0675">Receptor</keyword>
<keyword evidence="5 8" id="KW-0472">Membrane</keyword>
<feature type="transmembrane region" description="Helical" evidence="8">
    <location>
        <begin position="84"/>
        <end position="106"/>
    </location>
</feature>
<feature type="transmembrane region" description="Helical" evidence="8">
    <location>
        <begin position="201"/>
        <end position="229"/>
    </location>
</feature>
<dbReference type="PROSITE" id="PS50262">
    <property type="entry name" value="G_PROTEIN_RECEP_F1_2"/>
    <property type="match status" value="1"/>
</dbReference>
<dbReference type="EMBL" id="MF464479">
    <property type="protein sequence ID" value="AWU78809.1"/>
    <property type="molecule type" value="mRNA"/>
</dbReference>
<dbReference type="SUPFAM" id="SSF81321">
    <property type="entry name" value="Family A G protein-coupled receptor-like"/>
    <property type="match status" value="1"/>
</dbReference>
<dbReference type="InterPro" id="IPR017452">
    <property type="entry name" value="GPCR_Rhodpsn_7TM"/>
</dbReference>
<keyword evidence="4" id="KW-0297">G-protein coupled receptor</keyword>
<dbReference type="PANTHER" id="PTHR24240">
    <property type="entry name" value="OPSIN"/>
    <property type="match status" value="1"/>
</dbReference>
<dbReference type="AlphaFoldDB" id="A0A2Z4C1S9"/>
<keyword evidence="3 8" id="KW-1133">Transmembrane helix</keyword>
<comment type="subcellular location">
    <subcellularLocation>
        <location evidence="1">Membrane</location>
        <topology evidence="1">Multi-pass membrane protein</topology>
    </subcellularLocation>
</comment>
<evidence type="ECO:0000313" key="10">
    <source>
        <dbReference type="EMBL" id="AWU78809.1"/>
    </source>
</evidence>
<feature type="domain" description="G-protein coupled receptors family 1 profile" evidence="9">
    <location>
        <begin position="54"/>
        <end position="305"/>
    </location>
</feature>
<keyword evidence="7" id="KW-0807">Transducer</keyword>
<evidence type="ECO:0000256" key="4">
    <source>
        <dbReference type="ARBA" id="ARBA00023040"/>
    </source>
</evidence>
<sequence>MDVRNNFRSNRLLLGDNHREDNVSSAGLVDEPSACAQTVFGVVILLAGLTGILGSGLALQALYRCKTLRNPKHYLTVNLCLTDGLLCVVYCPVTVWACFAHTWTFGEIGRNMFGFSVSVMTLVLMTTQLAIAVQRLTVAFDPLTAVSTITHGKMLMTAAFTWLYSILLMLPPLLGWNRFVIDETGVSVMFDYLADDDLSRAYVIAMLIIAFVLPLIGVVCCYCYIFVAVRRSRQNAKVPASELTCKRDTKTAIVALGLSALFCVSWTPYAMVILLSLCNIAVPVTHVMVAAAIAKCSSTIDPMMFALSLPAVRQFYKERLGKYFCDKSVKLGTSV</sequence>
<dbReference type="GO" id="GO:0004930">
    <property type="term" value="F:G protein-coupled receptor activity"/>
    <property type="evidence" value="ECO:0007669"/>
    <property type="project" value="UniProtKB-KW"/>
</dbReference>
<organism evidence="10">
    <name type="scientific">Branchiostoma lanceolatum</name>
    <name type="common">Common lancelet</name>
    <name type="synonym">Amphioxus lanceolatum</name>
    <dbReference type="NCBI Taxonomy" id="7740"/>
    <lineage>
        <taxon>Eukaryota</taxon>
        <taxon>Metazoa</taxon>
        <taxon>Chordata</taxon>
        <taxon>Cephalochordata</taxon>
        <taxon>Leptocardii</taxon>
        <taxon>Amphioxiformes</taxon>
        <taxon>Branchiostomatidae</taxon>
        <taxon>Branchiostoma</taxon>
    </lineage>
</organism>
<evidence type="ECO:0000256" key="1">
    <source>
        <dbReference type="ARBA" id="ARBA00004141"/>
    </source>
</evidence>
<evidence type="ECO:0000259" key="9">
    <source>
        <dbReference type="PROSITE" id="PS50262"/>
    </source>
</evidence>
<dbReference type="Gene3D" id="1.20.1070.10">
    <property type="entry name" value="Rhodopsin 7-helix transmembrane proteins"/>
    <property type="match status" value="1"/>
</dbReference>
<gene>
    <name evidence="10" type="primary">op17a</name>
</gene>
<reference evidence="10" key="2">
    <citation type="journal article" date="2018" name="Sci. Rep.">
        <title>The role of transposable elements in functional evolution of amphioxus genome: the case of opsin gene family.</title>
        <authorList>
            <person name="Pantzartzi C.N."/>
            <person name="Pergner J."/>
            <person name="Kozmik Z."/>
        </authorList>
    </citation>
    <scope>NUCLEOTIDE SEQUENCE</scope>
</reference>
<evidence type="ECO:0000256" key="7">
    <source>
        <dbReference type="ARBA" id="ARBA00023224"/>
    </source>
</evidence>
<reference evidence="10" key="1">
    <citation type="journal article" date="2017" name="Int. J. Dev. Biol.">
        <title>The opsin repertoire of the European lancelet: a window into light detection in a basal chordate.</title>
        <authorList>
            <person name="Pantzartzi C.N."/>
            <person name="Pergner J."/>
            <person name="Kozmikova I."/>
            <person name="Kozmik Z."/>
        </authorList>
    </citation>
    <scope>NUCLEOTIDE SEQUENCE</scope>
</reference>
<evidence type="ECO:0000256" key="5">
    <source>
        <dbReference type="ARBA" id="ARBA00023136"/>
    </source>
</evidence>
<dbReference type="Pfam" id="PF00001">
    <property type="entry name" value="7tm_1"/>
    <property type="match status" value="1"/>
</dbReference>